<dbReference type="NCBIfam" id="TIGR01162">
    <property type="entry name" value="purE"/>
    <property type="match status" value="1"/>
</dbReference>
<evidence type="ECO:0000256" key="2">
    <source>
        <dbReference type="ARBA" id="ARBA00023235"/>
    </source>
</evidence>
<evidence type="ECO:0000256" key="3">
    <source>
        <dbReference type="HAMAP-Rule" id="MF_01929"/>
    </source>
</evidence>
<dbReference type="GO" id="GO:0034023">
    <property type="term" value="F:5-(carboxyamino)imidazole ribonucleotide mutase activity"/>
    <property type="evidence" value="ECO:0007669"/>
    <property type="project" value="UniProtKB-UniRule"/>
</dbReference>
<keyword evidence="2 3" id="KW-0413">Isomerase</keyword>
<keyword evidence="1 3" id="KW-0658">Purine biosynthesis</keyword>
<dbReference type="STRING" id="351659.SAMN05421784_10447"/>
<dbReference type="Pfam" id="PF00731">
    <property type="entry name" value="AIRC"/>
    <property type="match status" value="1"/>
</dbReference>
<comment type="pathway">
    <text evidence="3">Purine metabolism; IMP biosynthesis via de novo pathway; 5-amino-1-(5-phospho-D-ribosyl)imidazole-4-carboxylate from 5-amino-1-(5-phospho-D-ribosyl)imidazole (N5-CAIR route): step 2/2.</text>
</comment>
<evidence type="ECO:0000256" key="1">
    <source>
        <dbReference type="ARBA" id="ARBA00022755"/>
    </source>
</evidence>
<accession>A0A1I7FI87</accession>
<feature type="binding site" evidence="3 4">
    <location>
        <position position="42"/>
    </location>
    <ligand>
        <name>substrate</name>
    </ligand>
</feature>
<evidence type="ECO:0000256" key="4">
    <source>
        <dbReference type="PIRSR" id="PIRSR001338-1"/>
    </source>
</evidence>
<sequence length="192" mass="20155">MTTGSDPAKMTSTAVISFTTIPTQPHAKTHAKIAIVMGSKSDWATMQHAADILTALTIPFHVEIVSAHRTPDKLFHFAEQAKENGFEVIIAGAGGAAHLPGMLAAKTLVPVFGVPVQSAALSGVDSLYSIVQMPKGIPVGTLAIGKAGAANAALLAAQVLALHDDMVFKRLSDWRQAQTQDVLDNPDPREDA</sequence>
<keyword evidence="7" id="KW-1185">Reference proteome</keyword>
<dbReference type="PANTHER" id="PTHR23046:SF2">
    <property type="entry name" value="PHOSPHORIBOSYLAMINOIMIDAZOLE CARBOXYLASE"/>
    <property type="match status" value="1"/>
</dbReference>
<name>A0A1I7FI87_9GAMM</name>
<dbReference type="GO" id="GO:0006189">
    <property type="term" value="P:'de novo' IMP biosynthetic process"/>
    <property type="evidence" value="ECO:0007669"/>
    <property type="project" value="UniProtKB-UniRule"/>
</dbReference>
<dbReference type="Gene3D" id="3.40.50.1970">
    <property type="match status" value="1"/>
</dbReference>
<evidence type="ECO:0000313" key="7">
    <source>
        <dbReference type="Proteomes" id="UP000242496"/>
    </source>
</evidence>
<dbReference type="EMBL" id="FPBJ01000004">
    <property type="protein sequence ID" value="SFU35897.1"/>
    <property type="molecule type" value="Genomic_DNA"/>
</dbReference>
<evidence type="ECO:0000313" key="6">
    <source>
        <dbReference type="EMBL" id="SFU35897.1"/>
    </source>
</evidence>
<organism evidence="6 7">
    <name type="scientific">Xenorhabdus koppenhoeferi</name>
    <dbReference type="NCBI Taxonomy" id="351659"/>
    <lineage>
        <taxon>Bacteria</taxon>
        <taxon>Pseudomonadati</taxon>
        <taxon>Pseudomonadota</taxon>
        <taxon>Gammaproteobacteria</taxon>
        <taxon>Enterobacterales</taxon>
        <taxon>Morganellaceae</taxon>
        <taxon>Xenorhabdus</taxon>
    </lineage>
</organism>
<dbReference type="FunFam" id="3.40.50.1970:FF:000004">
    <property type="entry name" value="N5-carboxyaminoimidazole ribonucleotide mutase"/>
    <property type="match status" value="1"/>
</dbReference>
<dbReference type="InterPro" id="IPR033747">
    <property type="entry name" value="PurE_ClassI"/>
</dbReference>
<feature type="binding site" evidence="3 4">
    <location>
        <position position="69"/>
    </location>
    <ligand>
        <name>substrate</name>
    </ligand>
</feature>
<feature type="domain" description="PurE" evidence="5">
    <location>
        <begin position="31"/>
        <end position="182"/>
    </location>
</feature>
<gene>
    <name evidence="3" type="primary">purE</name>
    <name evidence="6" type="ORF">SAMN05421784_10447</name>
</gene>
<dbReference type="EC" id="5.4.99.18" evidence="3"/>
<comment type="similarity">
    <text evidence="3">Belongs to the AIR carboxylase family. Class I subfamily.</text>
</comment>
<protein>
    <recommendedName>
        <fullName evidence="3">N5-carboxyaminoimidazole ribonucleotide mutase</fullName>
        <shortName evidence="3">N5-CAIR mutase</shortName>
        <ecNumber evidence="3">5.4.99.18</ecNumber>
    </recommendedName>
    <alternativeName>
        <fullName evidence="3">5-(carboxyamino)imidazole ribonucleotide mutase</fullName>
    </alternativeName>
</protein>
<evidence type="ECO:0000259" key="5">
    <source>
        <dbReference type="SMART" id="SM01001"/>
    </source>
</evidence>
<feature type="binding site" evidence="3 4">
    <location>
        <position position="39"/>
    </location>
    <ligand>
        <name>substrate</name>
    </ligand>
</feature>
<dbReference type="AlphaFoldDB" id="A0A1I7FI87"/>
<dbReference type="SMART" id="SM01001">
    <property type="entry name" value="AIRC"/>
    <property type="match status" value="1"/>
</dbReference>
<dbReference type="HAMAP" id="MF_01929">
    <property type="entry name" value="PurE_classI"/>
    <property type="match status" value="1"/>
</dbReference>
<proteinExistence type="inferred from homology"/>
<dbReference type="UniPathway" id="UPA00074">
    <property type="reaction ID" value="UER00943"/>
</dbReference>
<dbReference type="PIRSF" id="PIRSF001338">
    <property type="entry name" value="AIR_carboxylase"/>
    <property type="match status" value="1"/>
</dbReference>
<dbReference type="InterPro" id="IPR000031">
    <property type="entry name" value="PurE_dom"/>
</dbReference>
<dbReference type="SUPFAM" id="SSF52255">
    <property type="entry name" value="N5-CAIR mutase (phosphoribosylaminoimidazole carboxylase, PurE)"/>
    <property type="match status" value="1"/>
</dbReference>
<comment type="catalytic activity">
    <reaction evidence="3">
        <text>5-carboxyamino-1-(5-phospho-D-ribosyl)imidazole + H(+) = 5-amino-1-(5-phospho-D-ribosyl)imidazole-4-carboxylate</text>
        <dbReference type="Rhea" id="RHEA:13193"/>
        <dbReference type="ChEBI" id="CHEBI:15378"/>
        <dbReference type="ChEBI" id="CHEBI:58730"/>
        <dbReference type="ChEBI" id="CHEBI:77657"/>
        <dbReference type="EC" id="5.4.99.18"/>
    </reaction>
</comment>
<comment type="function">
    <text evidence="3">Catalyzes the conversion of N5-carboxyaminoimidazole ribonucleotide (N5-CAIR) to 4-carboxy-5-aminoimidazole ribonucleotide (CAIR).</text>
</comment>
<dbReference type="InterPro" id="IPR024694">
    <property type="entry name" value="PurE_prokaryotes"/>
</dbReference>
<dbReference type="Proteomes" id="UP000242496">
    <property type="component" value="Unassembled WGS sequence"/>
</dbReference>
<dbReference type="PANTHER" id="PTHR23046">
    <property type="entry name" value="PHOSPHORIBOSYLAMINOIMIDAZOLE CARBOXYLASE CATALYTIC SUBUNIT"/>
    <property type="match status" value="1"/>
</dbReference>
<reference evidence="7" key="1">
    <citation type="submission" date="2016-10" db="EMBL/GenBank/DDBJ databases">
        <authorList>
            <person name="Varghese N."/>
            <person name="Submissions S."/>
        </authorList>
    </citation>
    <scope>NUCLEOTIDE SEQUENCE [LARGE SCALE GENOMIC DNA]</scope>
    <source>
        <strain evidence="7">DSM 18168</strain>
    </source>
</reference>